<organism evidence="2">
    <name type="scientific">Caldithrix abyssi</name>
    <dbReference type="NCBI Taxonomy" id="187145"/>
    <lineage>
        <taxon>Bacteria</taxon>
        <taxon>Pseudomonadati</taxon>
        <taxon>Calditrichota</taxon>
        <taxon>Calditrichia</taxon>
        <taxon>Calditrichales</taxon>
        <taxon>Calditrichaceae</taxon>
        <taxon>Caldithrix</taxon>
    </lineage>
</organism>
<accession>A0A7V4WVA9</accession>
<dbReference type="Pfam" id="PF18962">
    <property type="entry name" value="Por_Secre_tail"/>
    <property type="match status" value="1"/>
</dbReference>
<dbReference type="Proteomes" id="UP000885779">
    <property type="component" value="Unassembled WGS sequence"/>
</dbReference>
<sequence>MFKMKTFVFSAVIFLWLLFLSGSLFAEGRYSCLFISKKGNSPKDSLLIEHLSKYYDVRVISDGAFYDSTLTVDSLKQYDFGFLSESVRTWTLQYGIPKLTTVPIPLMYLELYASKAAIAGWVSRDGQYGAIFDSTGTGKTVVITDQTGHELAAGFNYGDVVQIVDSTNSDALATLTFCTPEVDYIDIARSQYDAELSVVFGVEAGTQLFDTDSTLSDTLKSENRAAAVGIFSDANDYITEDGYKLIDAGIDWILKGTPDAIGDDITNTIITKYHLDQNYPNPFNPTTEISFYLGKPGFTTLTIYNALGQKVTTLINNKMNSGFHTVSLDASSFTSGVYFYRLVSGEFVQTRKMILLR</sequence>
<dbReference type="Gene3D" id="2.60.40.4070">
    <property type="match status" value="1"/>
</dbReference>
<dbReference type="InterPro" id="IPR026444">
    <property type="entry name" value="Secre_tail"/>
</dbReference>
<proteinExistence type="predicted"/>
<comment type="caution">
    <text evidence="2">The sequence shown here is derived from an EMBL/GenBank/DDBJ whole genome shotgun (WGS) entry which is preliminary data.</text>
</comment>
<protein>
    <submittedName>
        <fullName evidence="2">T9SS type A sorting domain-containing protein</fullName>
    </submittedName>
</protein>
<name>A0A7V4WVA9_CALAY</name>
<feature type="domain" description="Secretion system C-terminal sorting" evidence="1">
    <location>
        <begin position="279"/>
        <end position="354"/>
    </location>
</feature>
<gene>
    <name evidence="2" type="ORF">ENK44_06465</name>
</gene>
<evidence type="ECO:0000313" key="2">
    <source>
        <dbReference type="EMBL" id="HGY55322.1"/>
    </source>
</evidence>
<dbReference type="NCBIfam" id="TIGR04183">
    <property type="entry name" value="Por_Secre_tail"/>
    <property type="match status" value="1"/>
</dbReference>
<evidence type="ECO:0000259" key="1">
    <source>
        <dbReference type="Pfam" id="PF18962"/>
    </source>
</evidence>
<dbReference type="EMBL" id="DRQG01000062">
    <property type="protein sequence ID" value="HGY55322.1"/>
    <property type="molecule type" value="Genomic_DNA"/>
</dbReference>
<reference evidence="2" key="1">
    <citation type="journal article" date="2020" name="mSystems">
        <title>Genome- and Community-Level Interaction Insights into Carbon Utilization and Element Cycling Functions of Hydrothermarchaeota in Hydrothermal Sediment.</title>
        <authorList>
            <person name="Zhou Z."/>
            <person name="Liu Y."/>
            <person name="Xu W."/>
            <person name="Pan J."/>
            <person name="Luo Z.H."/>
            <person name="Li M."/>
        </authorList>
    </citation>
    <scope>NUCLEOTIDE SEQUENCE [LARGE SCALE GENOMIC DNA]</scope>
    <source>
        <strain evidence="2">HyVt-577</strain>
    </source>
</reference>
<dbReference type="AlphaFoldDB" id="A0A7V4WVA9"/>